<dbReference type="EMBL" id="SNXY01000009">
    <property type="protein sequence ID" value="TDP83540.1"/>
    <property type="molecule type" value="Genomic_DNA"/>
</dbReference>
<dbReference type="Proteomes" id="UP000294547">
    <property type="component" value="Unassembled WGS sequence"/>
</dbReference>
<dbReference type="RefSeq" id="WP_126538576.1">
    <property type="nucleotide sequence ID" value="NZ_BSPM01000009.1"/>
</dbReference>
<evidence type="ECO:0000313" key="10">
    <source>
        <dbReference type="EMBL" id="TDP83540.1"/>
    </source>
</evidence>
<gene>
    <name evidence="10" type="ORF">EDD54_3502</name>
</gene>
<dbReference type="Gene3D" id="3.40.1710.10">
    <property type="entry name" value="abc type-2 transporter like domain"/>
    <property type="match status" value="1"/>
</dbReference>
<dbReference type="InterPro" id="IPR051449">
    <property type="entry name" value="ABC-2_transporter_component"/>
</dbReference>
<feature type="transmembrane region" description="Helical" evidence="8">
    <location>
        <begin position="287"/>
        <end position="306"/>
    </location>
</feature>
<keyword evidence="5 8" id="KW-0812">Transmembrane</keyword>
<feature type="domain" description="ABC transmembrane type-2" evidence="9">
    <location>
        <begin position="141"/>
        <end position="369"/>
    </location>
</feature>
<dbReference type="InterPro" id="IPR047817">
    <property type="entry name" value="ABC2_TM_bact-type"/>
</dbReference>
<dbReference type="PANTHER" id="PTHR30294">
    <property type="entry name" value="MEMBRANE COMPONENT OF ABC TRANSPORTER YHHJ-RELATED"/>
    <property type="match status" value="1"/>
</dbReference>
<evidence type="ECO:0000256" key="8">
    <source>
        <dbReference type="SAM" id="Phobius"/>
    </source>
</evidence>
<feature type="transmembrane region" description="Helical" evidence="8">
    <location>
        <begin position="256"/>
        <end position="281"/>
    </location>
</feature>
<dbReference type="GO" id="GO:0140359">
    <property type="term" value="F:ABC-type transporter activity"/>
    <property type="evidence" value="ECO:0007669"/>
    <property type="project" value="InterPro"/>
</dbReference>
<evidence type="ECO:0000256" key="2">
    <source>
        <dbReference type="ARBA" id="ARBA00007783"/>
    </source>
</evidence>
<evidence type="ECO:0000259" key="9">
    <source>
        <dbReference type="PROSITE" id="PS51012"/>
    </source>
</evidence>
<sequence>MRFLKDVFFLGLKEFQSLRYDYVMLALVVYALSVAVVTVARGVKLEVSNAAVAVVDGDRSQLTARLVDAIPHRFFQAPELVEAPDVDRDVAAGRHTFVVEFPPDFERDVLAGRAPAVAIRVDATAIAQAGNGVAYLQEILTDEVAAFLAPGEATTALPVRAAVRFRFNPNLDGVRFNGVMQVINSITILSILLVGSAVMREREHGTLEHLLVMPVSPTAIALAKIWANGLVILVAVALSIEVVLKLGLGVEVSGSLALFLTGTTIYLFATTALGILLATLASSMPQFALLAIPVFVTMMLLSGTMTPLESMPQLLQDAMHASPSIYFVQFAQAILYRGAGLDIVWPQMVVMAGLGGLFLAVAIARFRRMLAKAG</sequence>
<dbReference type="PROSITE" id="PS51012">
    <property type="entry name" value="ABC_TM2"/>
    <property type="match status" value="1"/>
</dbReference>
<evidence type="ECO:0000256" key="6">
    <source>
        <dbReference type="ARBA" id="ARBA00022989"/>
    </source>
</evidence>
<evidence type="ECO:0000313" key="11">
    <source>
        <dbReference type="Proteomes" id="UP000294547"/>
    </source>
</evidence>
<comment type="caution">
    <text evidence="10">The sequence shown here is derived from an EMBL/GenBank/DDBJ whole genome shotgun (WGS) entry which is preliminary data.</text>
</comment>
<feature type="transmembrane region" description="Helical" evidence="8">
    <location>
        <begin position="219"/>
        <end position="244"/>
    </location>
</feature>
<comment type="similarity">
    <text evidence="2">Belongs to the ABC-2 integral membrane protein family.</text>
</comment>
<keyword evidence="3" id="KW-0813">Transport</keyword>
<keyword evidence="7 8" id="KW-0472">Membrane</keyword>
<keyword evidence="4" id="KW-1003">Cell membrane</keyword>
<accession>A0A4R6RBN2</accession>
<reference evidence="10 11" key="1">
    <citation type="submission" date="2019-03" db="EMBL/GenBank/DDBJ databases">
        <title>Genomic Encyclopedia of Type Strains, Phase IV (KMG-IV): sequencing the most valuable type-strain genomes for metagenomic binning, comparative biology and taxonomic classification.</title>
        <authorList>
            <person name="Goeker M."/>
        </authorList>
    </citation>
    <scope>NUCLEOTIDE SEQUENCE [LARGE SCALE GENOMIC DNA]</scope>
    <source>
        <strain evidence="10 11">DSM 102969</strain>
    </source>
</reference>
<keyword evidence="11" id="KW-1185">Reference proteome</keyword>
<protein>
    <submittedName>
        <fullName evidence="10">ABC-2 type transport system permease protein</fullName>
    </submittedName>
</protein>
<evidence type="ECO:0000256" key="7">
    <source>
        <dbReference type="ARBA" id="ARBA00023136"/>
    </source>
</evidence>
<dbReference type="InterPro" id="IPR013525">
    <property type="entry name" value="ABC2_TM"/>
</dbReference>
<feature type="transmembrane region" description="Helical" evidence="8">
    <location>
        <begin position="20"/>
        <end position="40"/>
    </location>
</feature>
<feature type="transmembrane region" description="Helical" evidence="8">
    <location>
        <begin position="343"/>
        <end position="364"/>
    </location>
</feature>
<organism evidence="10 11">
    <name type="scientific">Oharaeibacter diazotrophicus</name>
    <dbReference type="NCBI Taxonomy" id="1920512"/>
    <lineage>
        <taxon>Bacteria</taxon>
        <taxon>Pseudomonadati</taxon>
        <taxon>Pseudomonadota</taxon>
        <taxon>Alphaproteobacteria</taxon>
        <taxon>Hyphomicrobiales</taxon>
        <taxon>Pleomorphomonadaceae</taxon>
        <taxon>Oharaeibacter</taxon>
    </lineage>
</organism>
<dbReference type="PANTHER" id="PTHR30294:SF47">
    <property type="entry name" value="INNER MEMBRANE TRANSPORT PERMEASE YHHJ"/>
    <property type="match status" value="1"/>
</dbReference>
<evidence type="ECO:0000256" key="1">
    <source>
        <dbReference type="ARBA" id="ARBA00004651"/>
    </source>
</evidence>
<evidence type="ECO:0000256" key="4">
    <source>
        <dbReference type="ARBA" id="ARBA00022475"/>
    </source>
</evidence>
<evidence type="ECO:0000256" key="3">
    <source>
        <dbReference type="ARBA" id="ARBA00022448"/>
    </source>
</evidence>
<dbReference type="Pfam" id="PF12698">
    <property type="entry name" value="ABC2_membrane_3"/>
    <property type="match status" value="1"/>
</dbReference>
<keyword evidence="6 8" id="KW-1133">Transmembrane helix</keyword>
<dbReference type="GO" id="GO:0005886">
    <property type="term" value="C:plasma membrane"/>
    <property type="evidence" value="ECO:0007669"/>
    <property type="project" value="UniProtKB-SubCell"/>
</dbReference>
<name>A0A4R6RBN2_9HYPH</name>
<proteinExistence type="inferred from homology"/>
<dbReference type="AlphaFoldDB" id="A0A4R6RBN2"/>
<dbReference type="OrthoDB" id="9784671at2"/>
<evidence type="ECO:0000256" key="5">
    <source>
        <dbReference type="ARBA" id="ARBA00022692"/>
    </source>
</evidence>
<comment type="subcellular location">
    <subcellularLocation>
        <location evidence="1">Cell membrane</location>
        <topology evidence="1">Multi-pass membrane protein</topology>
    </subcellularLocation>
</comment>